<reference evidence="3" key="3">
    <citation type="journal article" date="2016" name="Gigascience">
        <title>De novo construction of an expanded transcriptome assembly for the western tarnished plant bug, Lygus hesperus.</title>
        <authorList>
            <person name="Tassone E.E."/>
            <person name="Geib S.M."/>
            <person name="Hall B."/>
            <person name="Fabrick J.A."/>
            <person name="Brent C.S."/>
            <person name="Hull J.J."/>
        </authorList>
    </citation>
    <scope>NUCLEOTIDE SEQUENCE</scope>
</reference>
<dbReference type="GO" id="GO:0016874">
    <property type="term" value="F:ligase activity"/>
    <property type="evidence" value="ECO:0007669"/>
    <property type="project" value="UniProtKB-KW"/>
</dbReference>
<keyword evidence="1" id="KW-0436">Ligase</keyword>
<accession>A0A0A9WWU7</accession>
<dbReference type="EMBL" id="GBHO01001958">
    <property type="protein sequence ID" value="JAG41646.1"/>
    <property type="molecule type" value="Transcribed_RNA"/>
</dbReference>
<sequence length="326" mass="36709">MSVRGVSCMALVHSTICSSDVIAHVRSHSPILLSFKIYTIQLQKMRKYLVIHFSKFLMTVSHTLVTSTMYICSWRTGGYDTSTTNPCTGSLVCSRATTTIAMVRRYTVRCTHMYVPCAPHTHTHTGMKTHIWSRIGQGEKSNAEYLLTKHVIESIDNKSASIFSLPSCKSFYSPSSGHTLYCSQYFLPKHDPLSLFQKAKVSKMFNTESVDAAASRKGAPGSLFTNSDLSNLYRKLQLAPDPLPPPRLPRDVFIQLGMSVLFTSILDPHVCTGTAYEHMCMHTHTYTQDAWKQKNNNNSKNKKKCRIIHTHTQILHNHRGTTTVYA</sequence>
<dbReference type="EMBL" id="GDHC01019437">
    <property type="protein sequence ID" value="JAP99191.1"/>
    <property type="molecule type" value="Transcribed_RNA"/>
</dbReference>
<evidence type="ECO:0000313" key="3">
    <source>
        <dbReference type="EMBL" id="JAP99191.1"/>
    </source>
</evidence>
<gene>
    <name evidence="1" type="primary">ligA_30</name>
    <name evidence="2" type="synonym">ligA_26</name>
    <name evidence="1" type="ORF">CM83_27078</name>
    <name evidence="2" type="ORF">CM83_27103</name>
    <name evidence="3" type="ORF">g.19930</name>
</gene>
<dbReference type="EMBL" id="GBHO01030672">
    <property type="protein sequence ID" value="JAG12932.1"/>
    <property type="molecule type" value="Transcribed_RNA"/>
</dbReference>
<evidence type="ECO:0000313" key="2">
    <source>
        <dbReference type="EMBL" id="JAG41646.1"/>
    </source>
</evidence>
<organism evidence="1">
    <name type="scientific">Lygus hesperus</name>
    <name type="common">Western plant bug</name>
    <dbReference type="NCBI Taxonomy" id="30085"/>
    <lineage>
        <taxon>Eukaryota</taxon>
        <taxon>Metazoa</taxon>
        <taxon>Ecdysozoa</taxon>
        <taxon>Arthropoda</taxon>
        <taxon>Hexapoda</taxon>
        <taxon>Insecta</taxon>
        <taxon>Pterygota</taxon>
        <taxon>Neoptera</taxon>
        <taxon>Paraneoptera</taxon>
        <taxon>Hemiptera</taxon>
        <taxon>Heteroptera</taxon>
        <taxon>Panheteroptera</taxon>
        <taxon>Cimicomorpha</taxon>
        <taxon>Miridae</taxon>
        <taxon>Mirini</taxon>
        <taxon>Lygus</taxon>
    </lineage>
</organism>
<proteinExistence type="predicted"/>
<reference evidence="1" key="2">
    <citation type="submission" date="2014-07" db="EMBL/GenBank/DDBJ databases">
        <authorList>
            <person name="Hull J."/>
        </authorList>
    </citation>
    <scope>NUCLEOTIDE SEQUENCE</scope>
</reference>
<protein>
    <submittedName>
        <fullName evidence="1">DNA ligase</fullName>
    </submittedName>
</protein>
<name>A0A0A9WWU7_LYGHE</name>
<dbReference type="AlphaFoldDB" id="A0A0A9WWU7"/>
<evidence type="ECO:0000313" key="1">
    <source>
        <dbReference type="EMBL" id="JAG12932.1"/>
    </source>
</evidence>
<reference evidence="1" key="1">
    <citation type="journal article" date="2014" name="PLoS ONE">
        <title>Transcriptome-Based Identification of ABC Transporters in the Western Tarnished Plant Bug Lygus hesperus.</title>
        <authorList>
            <person name="Hull J.J."/>
            <person name="Chaney K."/>
            <person name="Geib S.M."/>
            <person name="Fabrick J.A."/>
            <person name="Brent C.S."/>
            <person name="Walsh D."/>
            <person name="Lavine L.C."/>
        </authorList>
    </citation>
    <scope>NUCLEOTIDE SEQUENCE</scope>
</reference>